<organism evidence="4 5">
    <name type="scientific">Amanita thiersii Skay4041</name>
    <dbReference type="NCBI Taxonomy" id="703135"/>
    <lineage>
        <taxon>Eukaryota</taxon>
        <taxon>Fungi</taxon>
        <taxon>Dikarya</taxon>
        <taxon>Basidiomycota</taxon>
        <taxon>Agaricomycotina</taxon>
        <taxon>Agaricomycetes</taxon>
        <taxon>Agaricomycetidae</taxon>
        <taxon>Agaricales</taxon>
        <taxon>Pluteineae</taxon>
        <taxon>Amanitaceae</taxon>
        <taxon>Amanita</taxon>
    </lineage>
</organism>
<evidence type="ECO:0000256" key="2">
    <source>
        <dbReference type="SAM" id="MobiDB-lite"/>
    </source>
</evidence>
<evidence type="ECO:0000313" key="5">
    <source>
        <dbReference type="Proteomes" id="UP000242287"/>
    </source>
</evidence>
<keyword evidence="1" id="KW-0343">GTPase activation</keyword>
<keyword evidence="5" id="KW-1185">Reference proteome</keyword>
<feature type="domain" description="Rho-GAP" evidence="3">
    <location>
        <begin position="2058"/>
        <end position="2252"/>
    </location>
</feature>
<feature type="region of interest" description="Disordered" evidence="2">
    <location>
        <begin position="1"/>
        <end position="319"/>
    </location>
</feature>
<feature type="compositionally biased region" description="Polar residues" evidence="2">
    <location>
        <begin position="24"/>
        <end position="48"/>
    </location>
</feature>
<dbReference type="GO" id="GO:0005737">
    <property type="term" value="C:cytoplasm"/>
    <property type="evidence" value="ECO:0007669"/>
    <property type="project" value="TreeGrafter"/>
</dbReference>
<dbReference type="EMBL" id="KZ302046">
    <property type="protein sequence ID" value="PFH48907.1"/>
    <property type="molecule type" value="Genomic_DNA"/>
</dbReference>
<feature type="compositionally biased region" description="Polar residues" evidence="2">
    <location>
        <begin position="1270"/>
        <end position="1287"/>
    </location>
</feature>
<feature type="compositionally biased region" description="Basic and acidic residues" evidence="2">
    <location>
        <begin position="283"/>
        <end position="294"/>
    </location>
</feature>
<dbReference type="InterPro" id="IPR011993">
    <property type="entry name" value="PH-like_dom_sf"/>
</dbReference>
<protein>
    <recommendedName>
        <fullName evidence="3">Rho-GAP domain-containing protein</fullName>
    </recommendedName>
</protein>
<dbReference type="GO" id="GO:0007264">
    <property type="term" value="P:small GTPase-mediated signal transduction"/>
    <property type="evidence" value="ECO:0007669"/>
    <property type="project" value="InterPro"/>
</dbReference>
<feature type="compositionally biased region" description="Acidic residues" evidence="2">
    <location>
        <begin position="2260"/>
        <end position="2282"/>
    </location>
</feature>
<dbReference type="STRING" id="703135.A0A2A9NKW6"/>
<dbReference type="SUPFAM" id="SSF48350">
    <property type="entry name" value="GTPase activation domain, GAP"/>
    <property type="match status" value="1"/>
</dbReference>
<feature type="region of interest" description="Disordered" evidence="2">
    <location>
        <begin position="1214"/>
        <end position="1287"/>
    </location>
</feature>
<sequence>MAPRRPPVNSNSLSPLDPTLAPGSPSSPVVSNFPRSASPSSGITQFLSKPSRWFTRSASASKASAGISEPRSSTSSTRKHKISRPTDPRPILDGYNAAGASLSVLDLSQRTPRSVESGHSPSTPSSPTVASLGDLRSISRKGWSKSADDLSKITPSNFSSSNPAFHDKVLQYRGRSDSAASAASPSSPSSVTGINIGRLHPFPTTSPPQQQPHLSASPPRSATLPTVSISVSGPASDEIPLVKSPSPTHAHTRSHSFTPKLSSKLATPRFLPPSPKRKGSSASEREVDMRDNNSVEKQQPQHGTYIHPPPSPGARSGFPFGLPGKSAVPDHGNSGGVGGHTYGHAMAGGNTFAGGITRAGVAAAAAAAAAKAAHHRTTTTSSLLAPPTIIEPTRDADLQLHDSSTDAKRSSQIVYYSGFINRLADSSANNLQHVNLSSAKSWKPFKMELKGSKLYFYKPPNDRAAAIKQLFPTSCVPPSLEDEEEVEAESPAGTDEPESFRRRGEGSTLGRKKRAFWGRRMHPELVTGEGGIAEKGTFEALVHEAVFATTFPPPEPITPVDGDDESPEANDFTHMRRSQEWREFASSVILSLPPLVGYAKFETEFLRCCSYLVSGAADDTARREERVHVTWLVMEYLRYHGAPVDLGDGGSAWEEWRRETLPGVELVGLLGGCGGLNAQAGMPSSDSMQALYVPSPLIGVGSPNFNTFSPRPEEGTKVVSLAQALEGFSVESGQIHQSPVHSPVLMPVTPKKPSLDFRTLEQQQQQQQQHPSFAGGSMGRVPWTALDKEGLSRGVLLAIDPHILAHSLTLYHRTVLEHVPDNITAASVIPPAVDPVSHEAEFDSHMMRPLYGTDDQPHWLTKLLLLQILGNDTSTGQVAAAVAANVNMGYLASPARRSEDRSGAAGPGGGGQAQAQQTSRTHSRSEVISVWAKVGELCRTAGDEVSWRAIVAALCSRPVARLDKVWKRVDPQALAAIESWVHPNEEGELVGVGEPRSTPWGGDVKARIKDELDKARDEEGSGDVLFKAGPLGKARVVFERFRTAFVLCPRKTYVVDGELDADVKRMVAYWREMALEGGGVGGLAAKLQRVDQFMSLSLAAEPRRKGLFEPYFWSRHHHLSSSPMPNQSLFPLLFPEPLPSVHFLDRAQLLRGRVDSDVSSTDVFGHGHGRAGEGQRGQGQASRNRDILSQGGTVIPVYNGELFLVVQRSIPVESAPSSRPSSFAPSRPPSSVYDSSVTQEKSVSRSPSIRVKPGSSQNLERKASMAKRSSLPSLSQRPNFVMSEPSTLSNPPLRVVVQSGTLNMLVRILVHGLPGVSVSVADDNGEMSLREGIARELVLDRNEFARVWWNVFRSFVTPFVFFELLRKLYISSQPPGSMLSVNDYLLLADDRGQILGTIREWLTVGGGAQDVLDDMQLYAAVRGFLDSDPDAESYETLADPAVVQAMEGLKENRVLLASLFGAQMMRPRSAVVVMSSLVQSSQLRRIKSGVLGVGGGGTKMRHVHAAATAVGGREPPDIDRIDPEEFVDNLDGMMAAAFSNVAEEDLYIMADLLEVQTADRTGWFSHREVSTVEEVVEIQSMYSHLQEIEPSSLIAELGHESLYRLLPPGIRSCIRAYGILRKWLISKIITPRLGLRARQMRMEFLLQVLEVARLRSLEPGSCDPSQLAVQACVRSFVEAVVSSALISVESRIHQRAWQNIALGRGVVCDSLVALLSRPYTERTSGHEVLTMDMGWLVERMLEIIVMPDIVETGEGQSLVNFDKRRQLHHLISQAPSLLPLAKRHGHSDEVNRRGFERLSHVEKEVVHLQFDPRGIKEEAAREALHATTGGGSGGSGGGVGGGNQSAKKAIRPFHKTVAAQMEKNRRDKNLRTRLQKEKLQEQARVEKRDDILNRAMRSRKPPPVAQKQHRNKKSMSAFLNFMRPLSSAFGADAFHQLSSSSAVGASSGLKRTASELDFKSTGKPTLVLSLMDAHVAQFINNERSYTFKLDTEDGGHYLLQGLNRKEMVKWLEVIARVAKMATKRRLTYLGNSPKPMLADHLHVEPIATSRDPVAVFGMELEYLLQREAGGGVVQPGTVPLIIEQCLSEIEARGLTEVGIYRIAGATSEINALKDAYNRGEYPIRPDTDIHAVCDVVKSWFRVLPEPVFLASSYHQIMQKMQLENLEERLAGIRSVVQGLPQANFDLLKRVSEHLDKVTDYEEHNQMTAEALAIVFGPNLLRAPQNDFVMILANMGHTHKLVKALITHYHVIFDDVDPEAEVHSEDDDFDAPIIEEDEEEEDDGPLHASDDLLNEHATSEQQDS</sequence>
<feature type="compositionally biased region" description="Basic and acidic residues" evidence="2">
    <location>
        <begin position="2283"/>
        <end position="2297"/>
    </location>
</feature>
<dbReference type="Pfam" id="PF00617">
    <property type="entry name" value="RasGEF"/>
    <property type="match status" value="1"/>
</dbReference>
<dbReference type="CDD" id="cd00821">
    <property type="entry name" value="PH"/>
    <property type="match status" value="1"/>
</dbReference>
<dbReference type="Pfam" id="PF00620">
    <property type="entry name" value="RhoGAP"/>
    <property type="match status" value="1"/>
</dbReference>
<feature type="compositionally biased region" description="Low complexity" evidence="2">
    <location>
        <begin position="1214"/>
        <end position="1231"/>
    </location>
</feature>
<dbReference type="InterPro" id="IPR001895">
    <property type="entry name" value="RASGEF_cat_dom"/>
</dbReference>
<evidence type="ECO:0000313" key="4">
    <source>
        <dbReference type="EMBL" id="PFH48907.1"/>
    </source>
</evidence>
<reference evidence="4 5" key="1">
    <citation type="submission" date="2014-02" db="EMBL/GenBank/DDBJ databases">
        <title>Transposable element dynamics among asymbiotic and ectomycorrhizal Amanita fungi.</title>
        <authorList>
            <consortium name="DOE Joint Genome Institute"/>
            <person name="Hess J."/>
            <person name="Skrede I."/>
            <person name="Wolfe B."/>
            <person name="LaButti K."/>
            <person name="Ohm R.A."/>
            <person name="Grigoriev I.V."/>
            <person name="Pringle A."/>
        </authorList>
    </citation>
    <scope>NUCLEOTIDE SEQUENCE [LARGE SCALE GENOMIC DNA]</scope>
    <source>
        <strain evidence="4 5">SKay4041</strain>
    </source>
</reference>
<feature type="compositionally biased region" description="Polar residues" evidence="2">
    <location>
        <begin position="218"/>
        <end position="233"/>
    </location>
</feature>
<dbReference type="OrthoDB" id="79452at2759"/>
<feature type="compositionally biased region" description="Basic and acidic residues" evidence="2">
    <location>
        <begin position="165"/>
        <end position="176"/>
    </location>
</feature>
<dbReference type="Gene3D" id="1.10.555.10">
    <property type="entry name" value="Rho GTPase activation protein"/>
    <property type="match status" value="1"/>
</dbReference>
<feature type="compositionally biased region" description="Polar residues" evidence="2">
    <location>
        <begin position="245"/>
        <end position="265"/>
    </location>
</feature>
<dbReference type="PANTHER" id="PTHR23176:SF129">
    <property type="entry name" value="RHO GTPASE ACTIVATING PROTEIN AT 16F, ISOFORM E-RELATED"/>
    <property type="match status" value="1"/>
</dbReference>
<feature type="region of interest" description="Disordered" evidence="2">
    <location>
        <begin position="1160"/>
        <end position="1184"/>
    </location>
</feature>
<accession>A0A2A9NKW6</accession>
<dbReference type="Gene3D" id="1.10.840.10">
    <property type="entry name" value="Ras guanine-nucleotide exchange factors catalytic domain"/>
    <property type="match status" value="1"/>
</dbReference>
<feature type="compositionally biased region" description="Gly residues" evidence="2">
    <location>
        <begin position="1828"/>
        <end position="1843"/>
    </location>
</feature>
<feature type="compositionally biased region" description="Low complexity" evidence="2">
    <location>
        <begin position="178"/>
        <end position="190"/>
    </location>
</feature>
<proteinExistence type="predicted"/>
<dbReference type="PROSITE" id="PS50238">
    <property type="entry name" value="RHOGAP"/>
    <property type="match status" value="1"/>
</dbReference>
<dbReference type="Proteomes" id="UP000242287">
    <property type="component" value="Unassembled WGS sequence"/>
</dbReference>
<evidence type="ECO:0000256" key="1">
    <source>
        <dbReference type="ARBA" id="ARBA00022468"/>
    </source>
</evidence>
<feature type="region of interest" description="Disordered" evidence="2">
    <location>
        <begin position="476"/>
        <end position="507"/>
    </location>
</feature>
<dbReference type="SUPFAM" id="SSF48366">
    <property type="entry name" value="Ras GEF"/>
    <property type="match status" value="2"/>
</dbReference>
<dbReference type="GO" id="GO:0005085">
    <property type="term" value="F:guanyl-nucleotide exchange factor activity"/>
    <property type="evidence" value="ECO:0007669"/>
    <property type="project" value="InterPro"/>
</dbReference>
<dbReference type="InterPro" id="IPR036964">
    <property type="entry name" value="RASGEF_cat_dom_sf"/>
</dbReference>
<dbReference type="InterPro" id="IPR008936">
    <property type="entry name" value="Rho_GTPase_activation_prot"/>
</dbReference>
<feature type="compositionally biased region" description="Polar residues" evidence="2">
    <location>
        <begin position="106"/>
        <end position="119"/>
    </location>
</feature>
<feature type="compositionally biased region" description="Polar residues" evidence="2">
    <location>
        <begin position="1232"/>
        <end position="1247"/>
    </location>
</feature>
<dbReference type="InterPro" id="IPR000198">
    <property type="entry name" value="RhoGAP_dom"/>
</dbReference>
<name>A0A2A9NKW6_9AGAR</name>
<dbReference type="InterPro" id="IPR050729">
    <property type="entry name" value="Rho-GAP"/>
</dbReference>
<dbReference type="GO" id="GO:0005096">
    <property type="term" value="F:GTPase activator activity"/>
    <property type="evidence" value="ECO:0007669"/>
    <property type="project" value="UniProtKB-KW"/>
</dbReference>
<gene>
    <name evidence="4" type="ORF">AMATHDRAFT_5377</name>
</gene>
<feature type="region of interest" description="Disordered" evidence="2">
    <location>
        <begin position="895"/>
        <end position="922"/>
    </location>
</feature>
<dbReference type="CDD" id="cd00159">
    <property type="entry name" value="RhoGAP"/>
    <property type="match status" value="1"/>
</dbReference>
<dbReference type="Gene3D" id="2.30.29.30">
    <property type="entry name" value="Pleckstrin-homology domain (PH domain)/Phosphotyrosine-binding domain (PTB)"/>
    <property type="match status" value="1"/>
</dbReference>
<evidence type="ECO:0000259" key="3">
    <source>
        <dbReference type="PROSITE" id="PS50238"/>
    </source>
</evidence>
<feature type="compositionally biased region" description="Polar residues" evidence="2">
    <location>
        <begin position="153"/>
        <end position="163"/>
    </location>
</feature>
<dbReference type="InterPro" id="IPR023578">
    <property type="entry name" value="Ras_GEF_dom_sf"/>
</dbReference>
<feature type="region of interest" description="Disordered" evidence="2">
    <location>
        <begin position="1826"/>
        <end position="1846"/>
    </location>
</feature>
<feature type="region of interest" description="Disordered" evidence="2">
    <location>
        <begin position="2260"/>
        <end position="2303"/>
    </location>
</feature>
<dbReference type="SUPFAM" id="SSF50729">
    <property type="entry name" value="PH domain-like"/>
    <property type="match status" value="1"/>
</dbReference>
<dbReference type="SMART" id="SM00324">
    <property type="entry name" value="RhoGAP"/>
    <property type="match status" value="1"/>
</dbReference>
<dbReference type="PANTHER" id="PTHR23176">
    <property type="entry name" value="RHO/RAC/CDC GTPASE-ACTIVATING PROTEIN"/>
    <property type="match status" value="1"/>
</dbReference>